<evidence type="ECO:0000313" key="2">
    <source>
        <dbReference type="Proteomes" id="UP001165960"/>
    </source>
</evidence>
<comment type="caution">
    <text evidence="1">The sequence shown here is derived from an EMBL/GenBank/DDBJ whole genome shotgun (WGS) entry which is preliminary data.</text>
</comment>
<gene>
    <name evidence="1" type="ORF">DSO57_1005588</name>
</gene>
<keyword evidence="2" id="KW-1185">Reference proteome</keyword>
<name>A0ACC2UTH9_9FUNG</name>
<protein>
    <submittedName>
        <fullName evidence="1">Uncharacterized protein</fullName>
    </submittedName>
</protein>
<evidence type="ECO:0000313" key="1">
    <source>
        <dbReference type="EMBL" id="KAJ9090133.1"/>
    </source>
</evidence>
<dbReference type="Proteomes" id="UP001165960">
    <property type="component" value="Unassembled WGS sequence"/>
</dbReference>
<dbReference type="EMBL" id="QTSX02000015">
    <property type="protein sequence ID" value="KAJ9090133.1"/>
    <property type="molecule type" value="Genomic_DNA"/>
</dbReference>
<accession>A0ACC2UTH9</accession>
<reference evidence="1" key="1">
    <citation type="submission" date="2022-04" db="EMBL/GenBank/DDBJ databases">
        <title>Genome of the entomopathogenic fungus Entomophthora muscae.</title>
        <authorList>
            <person name="Elya C."/>
            <person name="Lovett B.R."/>
            <person name="Lee E."/>
            <person name="Macias A.M."/>
            <person name="Hajek A.E."/>
            <person name="De Bivort B.L."/>
            <person name="Kasson M.T."/>
            <person name="De Fine Licht H.H."/>
            <person name="Stajich J.E."/>
        </authorList>
    </citation>
    <scope>NUCLEOTIDE SEQUENCE</scope>
    <source>
        <strain evidence="1">Berkeley</strain>
    </source>
</reference>
<sequence length="213" mass="24096">MVYSYVSNQYSEDPCAPGLIKDEPIIASTKGCFYANKNLTLGQGASWAGQREYFSSFHSNAFNRSVKLDCLRKSQPGPVDISVAEAFYTLKGCSKIKYIECPVSVECLYVVTWKDGDWAVESHMFTLSGAQLSKHVLMRLQDKRDVWDHYQLKLQGHFRGHLCFNQIEYGVKFKADNSSSSSQKDTVINYAYTNPLYLPSKIPDGVLMAVPYR</sequence>
<organism evidence="1 2">
    <name type="scientific">Entomophthora muscae</name>
    <dbReference type="NCBI Taxonomy" id="34485"/>
    <lineage>
        <taxon>Eukaryota</taxon>
        <taxon>Fungi</taxon>
        <taxon>Fungi incertae sedis</taxon>
        <taxon>Zoopagomycota</taxon>
        <taxon>Entomophthoromycotina</taxon>
        <taxon>Entomophthoromycetes</taxon>
        <taxon>Entomophthorales</taxon>
        <taxon>Entomophthoraceae</taxon>
        <taxon>Entomophthora</taxon>
    </lineage>
</organism>
<proteinExistence type="predicted"/>